<feature type="domain" description="Pre-SET" evidence="8">
    <location>
        <begin position="463"/>
        <end position="524"/>
    </location>
</feature>
<organism evidence="10 11">
    <name type="scientific">Aristolochia fimbriata</name>
    <name type="common">White veined hardy Dutchman's pipe vine</name>
    <dbReference type="NCBI Taxonomy" id="158543"/>
    <lineage>
        <taxon>Eukaryota</taxon>
        <taxon>Viridiplantae</taxon>
        <taxon>Streptophyta</taxon>
        <taxon>Embryophyta</taxon>
        <taxon>Tracheophyta</taxon>
        <taxon>Spermatophyta</taxon>
        <taxon>Magnoliopsida</taxon>
        <taxon>Magnoliidae</taxon>
        <taxon>Piperales</taxon>
        <taxon>Aristolochiaceae</taxon>
        <taxon>Aristolochia</taxon>
    </lineage>
</organism>
<gene>
    <name evidence="10" type="ORF">H6P81_007859</name>
</gene>
<evidence type="ECO:0000259" key="9">
    <source>
        <dbReference type="PROSITE" id="PS51015"/>
    </source>
</evidence>
<name>A0AAV7F1E8_ARIFI</name>
<dbReference type="AlphaFoldDB" id="A0AAV7F1E8"/>
<evidence type="ECO:0000256" key="6">
    <source>
        <dbReference type="SAM" id="MobiDB-lite"/>
    </source>
</evidence>
<dbReference type="SUPFAM" id="SSF88697">
    <property type="entry name" value="PUA domain-like"/>
    <property type="match status" value="1"/>
</dbReference>
<dbReference type="InterPro" id="IPR046341">
    <property type="entry name" value="SET_dom_sf"/>
</dbReference>
<feature type="domain" description="YDG" evidence="9">
    <location>
        <begin position="243"/>
        <end position="391"/>
    </location>
</feature>
<dbReference type="EMBL" id="JAINDJ010000003">
    <property type="protein sequence ID" value="KAG9454955.1"/>
    <property type="molecule type" value="Genomic_DNA"/>
</dbReference>
<accession>A0AAV7F1E8</accession>
<dbReference type="SMART" id="SM00468">
    <property type="entry name" value="PreSET"/>
    <property type="match status" value="1"/>
</dbReference>
<dbReference type="SMART" id="SM00317">
    <property type="entry name" value="SET"/>
    <property type="match status" value="1"/>
</dbReference>
<dbReference type="GO" id="GO:0008270">
    <property type="term" value="F:zinc ion binding"/>
    <property type="evidence" value="ECO:0007669"/>
    <property type="project" value="InterPro"/>
</dbReference>
<dbReference type="InterPro" id="IPR007728">
    <property type="entry name" value="Pre-SET_dom"/>
</dbReference>
<dbReference type="GO" id="GO:0005694">
    <property type="term" value="C:chromosome"/>
    <property type="evidence" value="ECO:0007669"/>
    <property type="project" value="UniProtKB-SubCell"/>
</dbReference>
<dbReference type="PROSITE" id="PS51015">
    <property type="entry name" value="YDG"/>
    <property type="match status" value="1"/>
</dbReference>
<dbReference type="PROSITE" id="PS50280">
    <property type="entry name" value="SET"/>
    <property type="match status" value="1"/>
</dbReference>
<evidence type="ECO:0000256" key="3">
    <source>
        <dbReference type="ARBA" id="ARBA00022853"/>
    </source>
</evidence>
<evidence type="ECO:0000256" key="2">
    <source>
        <dbReference type="ARBA" id="ARBA00022454"/>
    </source>
</evidence>
<dbReference type="InterPro" id="IPR025794">
    <property type="entry name" value="H3-K9-MeTrfase_plant"/>
</dbReference>
<dbReference type="Pfam" id="PF05033">
    <property type="entry name" value="Pre-SET"/>
    <property type="match status" value="1"/>
</dbReference>
<evidence type="ECO:0000256" key="5">
    <source>
        <dbReference type="PROSITE-ProRule" id="PRU00358"/>
    </source>
</evidence>
<dbReference type="PANTHER" id="PTHR45660">
    <property type="entry name" value="HISTONE-LYSINE N-METHYLTRANSFERASE SETMAR"/>
    <property type="match status" value="1"/>
</dbReference>
<feature type="domain" description="SET" evidence="7">
    <location>
        <begin position="527"/>
        <end position="672"/>
    </location>
</feature>
<dbReference type="Gene3D" id="2.170.270.10">
    <property type="entry name" value="SET domain"/>
    <property type="match status" value="1"/>
</dbReference>
<dbReference type="InterPro" id="IPR003105">
    <property type="entry name" value="SRA_YDG"/>
</dbReference>
<dbReference type="PROSITE" id="PS50867">
    <property type="entry name" value="PRE_SET"/>
    <property type="match status" value="1"/>
</dbReference>
<dbReference type="InterPro" id="IPR015947">
    <property type="entry name" value="PUA-like_sf"/>
</dbReference>
<dbReference type="FunFam" id="2.30.280.10:FF:000003">
    <property type="entry name" value="Histone-lysine N-methyltransferase, H3 lysine-9 specific SUVH5"/>
    <property type="match status" value="1"/>
</dbReference>
<dbReference type="Pfam" id="PF02182">
    <property type="entry name" value="SAD_SRA"/>
    <property type="match status" value="1"/>
</dbReference>
<dbReference type="GO" id="GO:0005634">
    <property type="term" value="C:nucleus"/>
    <property type="evidence" value="ECO:0007669"/>
    <property type="project" value="UniProtKB-SubCell"/>
</dbReference>
<keyword evidence="2" id="KW-0158">Chromosome</keyword>
<evidence type="ECO:0000259" key="7">
    <source>
        <dbReference type="PROSITE" id="PS50280"/>
    </source>
</evidence>
<dbReference type="SUPFAM" id="SSF82199">
    <property type="entry name" value="SET domain"/>
    <property type="match status" value="1"/>
</dbReference>
<dbReference type="Proteomes" id="UP000825729">
    <property type="component" value="Unassembled WGS sequence"/>
</dbReference>
<feature type="compositionally biased region" description="Polar residues" evidence="6">
    <location>
        <begin position="59"/>
        <end position="83"/>
    </location>
</feature>
<reference evidence="10 11" key="1">
    <citation type="submission" date="2021-07" db="EMBL/GenBank/DDBJ databases">
        <title>The Aristolochia fimbriata genome: insights into angiosperm evolution, floral development and chemical biosynthesis.</title>
        <authorList>
            <person name="Jiao Y."/>
        </authorList>
    </citation>
    <scope>NUCLEOTIDE SEQUENCE [LARGE SCALE GENOMIC DNA]</scope>
    <source>
        <strain evidence="10">IBCAS-2021</strain>
        <tissue evidence="10">Leaf</tissue>
    </source>
</reference>
<keyword evidence="3" id="KW-0156">Chromatin regulator</keyword>
<dbReference type="GO" id="GO:0003690">
    <property type="term" value="F:double-stranded DNA binding"/>
    <property type="evidence" value="ECO:0007669"/>
    <property type="project" value="TreeGrafter"/>
</dbReference>
<dbReference type="GO" id="GO:0042054">
    <property type="term" value="F:histone methyltransferase activity"/>
    <property type="evidence" value="ECO:0007669"/>
    <property type="project" value="InterPro"/>
</dbReference>
<feature type="compositionally biased region" description="Polar residues" evidence="6">
    <location>
        <begin position="128"/>
        <end position="160"/>
    </location>
</feature>
<sequence>MDAPVLDVKPLRCLAPIFPGPFGYNAFPPSNSSPYASPFGAPPFTPMFTPVFPAAVSPISHTQSKQTPQVSNGAPTATGSVPESKSPAAPTADVCESPSPEKKESPIQPGPSVGKKRGSARKGKQTPEPGSSTMTPEPGSSTMTPKPGSSTMTPGMTESSQRGHKRRAYKKSSGSGTMLFGVEDGDREAVFRVLMTFDGLRRRILQIDDTKAATPGSSKRPDLKAGTLMMTNGYRTNSKKRVGVVPGIEIGDLFYFRFEMCLVGLHSQSMAGIDYMPVKFDKEEEQVALSIVSSGVYEDDDMGNPDILIYSGQGGHSTPGKQVNDQKLERGNLALQNSSSRANEIRVIRGMKDVTNPGCKIYMYDGLYKIQDSWIEKGKSGFSVFKYKLMRVQGQPEGIAVWKKTRQWKDNPSSRGFVILNDLSYGVEKLPVCVVNEVDTDKGPAHFSYVDTVLHQKTMKVSLGCKCYNSCSPSDVSCQCGKQNGDLPPYSSTGVLANQKPLVYECGSTCMCSQICRNRVSQKGTKIHFEVFKTKGKGWGLRSWGPIRAGSFICEYTGEIVDSVELDDENEANDYMFDPSNCERNFVEWNCNNELLVEQKPAEPEEEKSSLLSFGINANNNGNVSRFMNHSCSPNVFWQPVLYDHDDERYPHIMFFAMKHIPPMTELTYDYDFYKASERLTINQIRIDNSRPGFSV</sequence>
<evidence type="ECO:0000313" key="11">
    <source>
        <dbReference type="Proteomes" id="UP000825729"/>
    </source>
</evidence>
<evidence type="ECO:0000256" key="4">
    <source>
        <dbReference type="ARBA" id="ARBA00023242"/>
    </source>
</evidence>
<evidence type="ECO:0000256" key="1">
    <source>
        <dbReference type="ARBA" id="ARBA00004286"/>
    </source>
</evidence>
<evidence type="ECO:0000313" key="10">
    <source>
        <dbReference type="EMBL" id="KAG9454955.1"/>
    </source>
</evidence>
<dbReference type="InterPro" id="IPR051357">
    <property type="entry name" value="H3K9_HMTase_SUVAR3-9"/>
</dbReference>
<dbReference type="PANTHER" id="PTHR45660:SF13">
    <property type="entry name" value="HISTONE-LYSINE N-METHYLTRANSFERASE SETMAR"/>
    <property type="match status" value="1"/>
</dbReference>
<comment type="caution">
    <text evidence="10">The sequence shown here is derived from an EMBL/GenBank/DDBJ whole genome shotgun (WGS) entry which is preliminary data.</text>
</comment>
<dbReference type="InterPro" id="IPR001214">
    <property type="entry name" value="SET_dom"/>
</dbReference>
<feature type="region of interest" description="Disordered" evidence="6">
    <location>
        <begin position="59"/>
        <end position="181"/>
    </location>
</feature>
<keyword evidence="11" id="KW-1185">Reference proteome</keyword>
<dbReference type="SMART" id="SM00466">
    <property type="entry name" value="SRA"/>
    <property type="match status" value="1"/>
</dbReference>
<protein>
    <submittedName>
        <fullName evidence="10">Uncharacterized protein</fullName>
    </submittedName>
</protein>
<dbReference type="Pfam" id="PF00856">
    <property type="entry name" value="SET"/>
    <property type="match status" value="1"/>
</dbReference>
<evidence type="ECO:0000259" key="8">
    <source>
        <dbReference type="PROSITE" id="PS50867"/>
    </source>
</evidence>
<comment type="subcellular location">
    <subcellularLocation>
        <location evidence="1">Chromosome</location>
    </subcellularLocation>
    <subcellularLocation>
        <location evidence="5">Nucleus</location>
    </subcellularLocation>
</comment>
<dbReference type="Gene3D" id="2.30.280.10">
    <property type="entry name" value="SRA-YDG"/>
    <property type="match status" value="1"/>
</dbReference>
<keyword evidence="4 5" id="KW-0539">Nucleus</keyword>
<dbReference type="InterPro" id="IPR036987">
    <property type="entry name" value="SRA-YDG_sf"/>
</dbReference>
<feature type="compositionally biased region" description="Basic residues" evidence="6">
    <location>
        <begin position="114"/>
        <end position="124"/>
    </location>
</feature>
<dbReference type="PROSITE" id="PS51575">
    <property type="entry name" value="SAM_MT43_SUVAR39_2"/>
    <property type="match status" value="1"/>
</dbReference>
<proteinExistence type="predicted"/>